<dbReference type="PANTHER" id="PTHR23514">
    <property type="entry name" value="BYPASS OF STOP CODON PROTEIN 6"/>
    <property type="match status" value="1"/>
</dbReference>
<name>A0ABQ6K2T5_9MICO</name>
<protein>
    <recommendedName>
        <fullName evidence="9">MFS transporter</fullName>
    </recommendedName>
</protein>
<reference evidence="8" key="1">
    <citation type="journal article" date="2019" name="Int. J. Syst. Evol. Microbiol.">
        <title>The Global Catalogue of Microorganisms (GCM) 10K type strain sequencing project: providing services to taxonomists for standard genome sequencing and annotation.</title>
        <authorList>
            <consortium name="The Broad Institute Genomics Platform"/>
            <consortium name="The Broad Institute Genome Sequencing Center for Infectious Disease"/>
            <person name="Wu L."/>
            <person name="Ma J."/>
        </authorList>
    </citation>
    <scope>NUCLEOTIDE SEQUENCE [LARGE SCALE GENOMIC DNA]</scope>
    <source>
        <strain evidence="8">NBRC 108894</strain>
    </source>
</reference>
<organism evidence="7 8">
    <name type="scientific">Pseudolysinimonas kribbensis</name>
    <dbReference type="NCBI Taxonomy" id="433641"/>
    <lineage>
        <taxon>Bacteria</taxon>
        <taxon>Bacillati</taxon>
        <taxon>Actinomycetota</taxon>
        <taxon>Actinomycetes</taxon>
        <taxon>Micrococcales</taxon>
        <taxon>Microbacteriaceae</taxon>
        <taxon>Pseudolysinimonas</taxon>
    </lineage>
</organism>
<dbReference type="Proteomes" id="UP001157034">
    <property type="component" value="Unassembled WGS sequence"/>
</dbReference>
<dbReference type="InterPro" id="IPR036259">
    <property type="entry name" value="MFS_trans_sf"/>
</dbReference>
<feature type="region of interest" description="Disordered" evidence="5">
    <location>
        <begin position="197"/>
        <end position="268"/>
    </location>
</feature>
<proteinExistence type="predicted"/>
<evidence type="ECO:0000256" key="3">
    <source>
        <dbReference type="ARBA" id="ARBA00022989"/>
    </source>
</evidence>
<gene>
    <name evidence="7" type="ORF">GCM10025881_09050</name>
</gene>
<feature type="transmembrane region" description="Helical" evidence="6">
    <location>
        <begin position="108"/>
        <end position="127"/>
    </location>
</feature>
<dbReference type="RefSeq" id="WP_284253096.1">
    <property type="nucleotide sequence ID" value="NZ_BSVB01000001.1"/>
</dbReference>
<evidence type="ECO:0000256" key="5">
    <source>
        <dbReference type="SAM" id="MobiDB-lite"/>
    </source>
</evidence>
<feature type="compositionally biased region" description="Low complexity" evidence="5">
    <location>
        <begin position="212"/>
        <end position="252"/>
    </location>
</feature>
<comment type="subcellular location">
    <subcellularLocation>
        <location evidence="1">Membrane</location>
        <topology evidence="1">Multi-pass membrane protein</topology>
    </subcellularLocation>
</comment>
<accession>A0ABQ6K2T5</accession>
<keyword evidence="2 6" id="KW-0812">Transmembrane</keyword>
<dbReference type="EMBL" id="BSVB01000001">
    <property type="protein sequence ID" value="GMA94081.1"/>
    <property type="molecule type" value="Genomic_DNA"/>
</dbReference>
<dbReference type="PANTHER" id="PTHR23514:SF13">
    <property type="entry name" value="INNER MEMBRANE PROTEIN YBJJ"/>
    <property type="match status" value="1"/>
</dbReference>
<evidence type="ECO:0000256" key="6">
    <source>
        <dbReference type="SAM" id="Phobius"/>
    </source>
</evidence>
<evidence type="ECO:0000256" key="1">
    <source>
        <dbReference type="ARBA" id="ARBA00004141"/>
    </source>
</evidence>
<keyword evidence="4 6" id="KW-0472">Membrane</keyword>
<feature type="transmembrane region" description="Helical" evidence="6">
    <location>
        <begin position="80"/>
        <end position="102"/>
    </location>
</feature>
<comment type="caution">
    <text evidence="7">The sequence shown here is derived from an EMBL/GenBank/DDBJ whole genome shotgun (WGS) entry which is preliminary data.</text>
</comment>
<feature type="transmembrane region" description="Helical" evidence="6">
    <location>
        <begin position="15"/>
        <end position="34"/>
    </location>
</feature>
<keyword evidence="8" id="KW-1185">Reference proteome</keyword>
<keyword evidence="3 6" id="KW-1133">Transmembrane helix</keyword>
<feature type="transmembrane region" description="Helical" evidence="6">
    <location>
        <begin position="46"/>
        <end position="68"/>
    </location>
</feature>
<evidence type="ECO:0000313" key="8">
    <source>
        <dbReference type="Proteomes" id="UP001157034"/>
    </source>
</evidence>
<evidence type="ECO:0000256" key="2">
    <source>
        <dbReference type="ARBA" id="ARBA00022692"/>
    </source>
</evidence>
<sequence>MSTLTAPDLAAIRRWRTSVLVVFGLAGVGVASWLSRLPSVRDGLEATTLAMGVLALGISIGSVAGFAVASRIAVRYSPRAVIRASLGVAMGGLLLAGVSGGVLPDYPLAMAGLILLGLGNGTCNVTMNVEGAAIERALRRPVMPWFHALYSIGAAVGASIGALAAALGISPSVQIPVVVAAMAVTTVFATRHLGTEPHARPGAIRRPRRAGARPGSRAAPCSSAWSSWACRSPTAPPTTGSPSRWSTGTAADRASRRSRSTCSRSPSW</sequence>
<evidence type="ECO:0000256" key="4">
    <source>
        <dbReference type="ARBA" id="ARBA00023136"/>
    </source>
</evidence>
<dbReference type="SUPFAM" id="SSF103473">
    <property type="entry name" value="MFS general substrate transporter"/>
    <property type="match status" value="1"/>
</dbReference>
<feature type="transmembrane region" description="Helical" evidence="6">
    <location>
        <begin position="148"/>
        <end position="167"/>
    </location>
</feature>
<feature type="transmembrane region" description="Helical" evidence="6">
    <location>
        <begin position="173"/>
        <end position="190"/>
    </location>
</feature>
<dbReference type="InterPro" id="IPR051788">
    <property type="entry name" value="MFS_Transporter"/>
</dbReference>
<evidence type="ECO:0008006" key="9">
    <source>
        <dbReference type="Google" id="ProtNLM"/>
    </source>
</evidence>
<dbReference type="Gene3D" id="1.20.1250.20">
    <property type="entry name" value="MFS general substrate transporter like domains"/>
    <property type="match status" value="1"/>
</dbReference>
<evidence type="ECO:0000313" key="7">
    <source>
        <dbReference type="EMBL" id="GMA94081.1"/>
    </source>
</evidence>